<gene>
    <name evidence="2" type="ORF">GQ43DRAFT_104103</name>
</gene>
<name>A0A9P4JN00_9PLEO</name>
<evidence type="ECO:0000313" key="3">
    <source>
        <dbReference type="Proteomes" id="UP000799536"/>
    </source>
</evidence>
<dbReference type="EMBL" id="ML994056">
    <property type="protein sequence ID" value="KAF2199782.1"/>
    <property type="molecule type" value="Genomic_DNA"/>
</dbReference>
<feature type="region of interest" description="Disordered" evidence="1">
    <location>
        <begin position="234"/>
        <end position="260"/>
    </location>
</feature>
<dbReference type="AlphaFoldDB" id="A0A9P4JN00"/>
<evidence type="ECO:0000313" key="2">
    <source>
        <dbReference type="EMBL" id="KAF2199782.1"/>
    </source>
</evidence>
<accession>A0A9P4JN00</accession>
<reference evidence="2" key="1">
    <citation type="journal article" date="2020" name="Stud. Mycol.">
        <title>101 Dothideomycetes genomes: a test case for predicting lifestyles and emergence of pathogens.</title>
        <authorList>
            <person name="Haridas S."/>
            <person name="Albert R."/>
            <person name="Binder M."/>
            <person name="Bloem J."/>
            <person name="Labutti K."/>
            <person name="Salamov A."/>
            <person name="Andreopoulos B."/>
            <person name="Baker S."/>
            <person name="Barry K."/>
            <person name="Bills G."/>
            <person name="Bluhm B."/>
            <person name="Cannon C."/>
            <person name="Castanera R."/>
            <person name="Culley D."/>
            <person name="Daum C."/>
            <person name="Ezra D."/>
            <person name="Gonzalez J."/>
            <person name="Henrissat B."/>
            <person name="Kuo A."/>
            <person name="Liang C."/>
            <person name="Lipzen A."/>
            <person name="Lutzoni F."/>
            <person name="Magnuson J."/>
            <person name="Mondo S."/>
            <person name="Nolan M."/>
            <person name="Ohm R."/>
            <person name="Pangilinan J."/>
            <person name="Park H.-J."/>
            <person name="Ramirez L."/>
            <person name="Alfaro M."/>
            <person name="Sun H."/>
            <person name="Tritt A."/>
            <person name="Yoshinaga Y."/>
            <person name="Zwiers L.-H."/>
            <person name="Turgeon B."/>
            <person name="Goodwin S."/>
            <person name="Spatafora J."/>
            <person name="Crous P."/>
            <person name="Grigoriev I."/>
        </authorList>
    </citation>
    <scope>NUCLEOTIDE SEQUENCE</scope>
    <source>
        <strain evidence="2">ATCC 74209</strain>
    </source>
</reference>
<feature type="region of interest" description="Disordered" evidence="1">
    <location>
        <begin position="24"/>
        <end position="96"/>
    </location>
</feature>
<keyword evidence="3" id="KW-1185">Reference proteome</keyword>
<comment type="caution">
    <text evidence="2">The sequence shown here is derived from an EMBL/GenBank/DDBJ whole genome shotgun (WGS) entry which is preliminary data.</text>
</comment>
<feature type="compositionally biased region" description="Polar residues" evidence="1">
    <location>
        <begin position="70"/>
        <end position="83"/>
    </location>
</feature>
<feature type="compositionally biased region" description="Basic and acidic residues" evidence="1">
    <location>
        <begin position="24"/>
        <end position="50"/>
    </location>
</feature>
<organism evidence="2 3">
    <name type="scientific">Delitschia confertaspora ATCC 74209</name>
    <dbReference type="NCBI Taxonomy" id="1513339"/>
    <lineage>
        <taxon>Eukaryota</taxon>
        <taxon>Fungi</taxon>
        <taxon>Dikarya</taxon>
        <taxon>Ascomycota</taxon>
        <taxon>Pezizomycotina</taxon>
        <taxon>Dothideomycetes</taxon>
        <taxon>Pleosporomycetidae</taxon>
        <taxon>Pleosporales</taxon>
        <taxon>Delitschiaceae</taxon>
        <taxon>Delitschia</taxon>
    </lineage>
</organism>
<proteinExistence type="predicted"/>
<dbReference type="Proteomes" id="UP000799536">
    <property type="component" value="Unassembled WGS sequence"/>
</dbReference>
<feature type="compositionally biased region" description="Basic residues" evidence="1">
    <location>
        <begin position="242"/>
        <end position="256"/>
    </location>
</feature>
<sequence>MPFHCFSATNPHRVLSRIKVDCREDKNLPQAKNEKKSARVKKEDGQDDVKSPCVKKRDRIEEAAPANGLRENSQCPLRSTMKNENSKDEGQPHSPETYTEWVDAKDLATEASDCGDRLHPGFPDQDMKLCPICLVVDILKTLRNVANNWNKLGGPFGRLATTLNNHSGLWLKWSKEFQKEKLEFARFLYALDICIESERTWEKKNKELIRRAGGFLVCNSATLAALKARQEMPYAIQAPDKPKRRQTEKKKKKKRVSFLPDTPDTRQRYLLEFNRGSVHYAPGRYAPEFEDGYEDTSFHNDPAYGVSVSKRIMRDASRIVEEMDDSEGLPREIAGKGAQNSCWSFRQRKWLKSK</sequence>
<protein>
    <submittedName>
        <fullName evidence="2">Uncharacterized protein</fullName>
    </submittedName>
</protein>
<evidence type="ECO:0000256" key="1">
    <source>
        <dbReference type="SAM" id="MobiDB-lite"/>
    </source>
</evidence>